<keyword evidence="8" id="KW-1185">Reference proteome</keyword>
<organismHost>
    <name type="scientific">Delftia acidovorans</name>
    <name type="common">Pseudomonas acidovorans</name>
    <name type="synonym">Comamonas acidovorans</name>
    <dbReference type="NCBI Taxonomy" id="80866"/>
</organismHost>
<dbReference type="GO" id="GO:0006281">
    <property type="term" value="P:DNA repair"/>
    <property type="evidence" value="ECO:0007669"/>
    <property type="project" value="UniProtKB-KW"/>
</dbReference>
<dbReference type="Gene3D" id="3.30.420.10">
    <property type="entry name" value="Ribonuclease H-like superfamily/Ribonuclease H"/>
    <property type="match status" value="1"/>
</dbReference>
<dbReference type="SUPFAM" id="SSF53098">
    <property type="entry name" value="Ribonuclease H-like"/>
    <property type="match status" value="1"/>
</dbReference>
<evidence type="ECO:0000256" key="5">
    <source>
        <dbReference type="ARBA" id="ARBA00023172"/>
    </source>
</evidence>
<gene>
    <name evidence="7" type="primary">24</name>
</gene>
<dbReference type="GO" id="GO:0006310">
    <property type="term" value="P:DNA recombination"/>
    <property type="evidence" value="ECO:0007669"/>
    <property type="project" value="UniProtKB-KW"/>
</dbReference>
<keyword evidence="5" id="KW-0233">DNA recombination</keyword>
<evidence type="ECO:0000256" key="6">
    <source>
        <dbReference type="ARBA" id="ARBA00023204"/>
    </source>
</evidence>
<evidence type="ECO:0000256" key="3">
    <source>
        <dbReference type="ARBA" id="ARBA00022842"/>
    </source>
</evidence>
<dbReference type="GeneID" id="8683971"/>
<dbReference type="GO" id="GO:0004520">
    <property type="term" value="F:DNA endonuclease activity"/>
    <property type="evidence" value="ECO:0007669"/>
    <property type="project" value="InterPro"/>
</dbReference>
<dbReference type="InterPro" id="IPR002176">
    <property type="entry name" value="X-over_junc_endoDNase_RuvC"/>
</dbReference>
<dbReference type="Pfam" id="PF02075">
    <property type="entry name" value="RuvC"/>
    <property type="match status" value="1"/>
</dbReference>
<evidence type="ECO:0000313" key="8">
    <source>
        <dbReference type="Proteomes" id="UP000008986"/>
    </source>
</evidence>
<comment type="similarity">
    <text evidence="1">Belongs to the RuvC family.</text>
</comment>
<name>C9DFZ6_BPW14</name>
<dbReference type="InterPro" id="IPR036397">
    <property type="entry name" value="RNaseH_sf"/>
</dbReference>
<dbReference type="InterPro" id="IPR012337">
    <property type="entry name" value="RNaseH-like_sf"/>
</dbReference>
<evidence type="ECO:0000256" key="4">
    <source>
        <dbReference type="ARBA" id="ARBA00023125"/>
    </source>
</evidence>
<dbReference type="Proteomes" id="UP000008986">
    <property type="component" value="Segment"/>
</dbReference>
<evidence type="ECO:0000313" key="7">
    <source>
        <dbReference type="EMBL" id="ACV50047.1"/>
    </source>
</evidence>
<dbReference type="KEGG" id="vg:8683971"/>
<keyword evidence="6" id="KW-0234">DNA repair</keyword>
<protein>
    <submittedName>
        <fullName evidence="7">Uncharacterized protein</fullName>
    </submittedName>
</protein>
<keyword evidence="4" id="KW-0238">DNA-binding</keyword>
<dbReference type="RefSeq" id="YP_003358879.1">
    <property type="nucleotide sequence ID" value="NC_013697.1"/>
</dbReference>
<sequence>MIVAGIDYSMSSPAICIYDTTLPRDDINSYTFYCLHDVKRNQGVWCKGRIHIEPAPKGWAHTMERYTILSDWAMSKLKQHGVEQVYLEGYALGSTTGLVFNIAENTALLKLKMWQAGIKFETPTPSQVKKFYTGNGAAKKPMMCDRFEALLGVRVSDECGCKRGDAPENDIADSHANLLTGLQ</sequence>
<evidence type="ECO:0000256" key="2">
    <source>
        <dbReference type="ARBA" id="ARBA00022763"/>
    </source>
</evidence>
<dbReference type="OrthoDB" id="23951at10239"/>
<dbReference type="GO" id="GO:0003677">
    <property type="term" value="F:DNA binding"/>
    <property type="evidence" value="ECO:0007669"/>
    <property type="project" value="UniProtKB-KW"/>
</dbReference>
<accession>C9DFZ6</accession>
<proteinExistence type="inferred from homology"/>
<dbReference type="EMBL" id="GQ357915">
    <property type="protein sequence ID" value="ACV50047.1"/>
    <property type="molecule type" value="Genomic_DNA"/>
</dbReference>
<organism evidence="7 8">
    <name type="scientific">Delftia phage PhiW-14</name>
    <name type="common">Deftia acidovorans bacteriophage phiW-14</name>
    <dbReference type="NCBI Taxonomy" id="665032"/>
    <lineage>
        <taxon>Viruses</taxon>
        <taxon>Duplodnaviria</taxon>
        <taxon>Heunggongvirae</taxon>
        <taxon>Uroviricota</taxon>
        <taxon>Caudoviricetes</taxon>
        <taxon>Ionavirus</taxon>
        <taxon>Ionavirus W14</taxon>
    </lineage>
</organism>
<reference evidence="8" key="1">
    <citation type="submission" date="2009-07" db="EMBL/GenBank/DDBJ databases">
        <authorList>
            <person name="Kropinski A.M."/>
            <person name="Villegas A."/>
            <person name="Lingohr E.J."/>
        </authorList>
    </citation>
    <scope>NUCLEOTIDE SEQUENCE [LARGE SCALE GENOMIC DNA]</scope>
</reference>
<keyword evidence="2" id="KW-0227">DNA damage</keyword>
<evidence type="ECO:0000256" key="1">
    <source>
        <dbReference type="ARBA" id="ARBA00009518"/>
    </source>
</evidence>
<keyword evidence="3" id="KW-0460">Magnesium</keyword>